<protein>
    <recommendedName>
        <fullName evidence="2">Myosin motor domain-containing protein</fullName>
    </recommendedName>
</protein>
<evidence type="ECO:0000259" key="2">
    <source>
        <dbReference type="PROSITE" id="PS51456"/>
    </source>
</evidence>
<dbReference type="PANTHER" id="PTHR46049">
    <property type="entry name" value="AGAP003327-PA"/>
    <property type="match status" value="1"/>
</dbReference>
<dbReference type="AlphaFoldDB" id="A0AAD5L7Y8"/>
<dbReference type="SMART" id="SM00015">
    <property type="entry name" value="IQ"/>
    <property type="match status" value="2"/>
</dbReference>
<dbReference type="GO" id="GO:0016459">
    <property type="term" value="C:myosin complex"/>
    <property type="evidence" value="ECO:0007669"/>
    <property type="project" value="UniProtKB-KW"/>
</dbReference>
<keyword evidence="4" id="KW-1185">Reference proteome</keyword>
<dbReference type="Gene3D" id="1.20.5.190">
    <property type="match status" value="1"/>
</dbReference>
<dbReference type="Pfam" id="PF00612">
    <property type="entry name" value="IQ"/>
    <property type="match status" value="2"/>
</dbReference>
<organism evidence="3 4">
    <name type="scientific">Daphnia sinensis</name>
    <dbReference type="NCBI Taxonomy" id="1820382"/>
    <lineage>
        <taxon>Eukaryota</taxon>
        <taxon>Metazoa</taxon>
        <taxon>Ecdysozoa</taxon>
        <taxon>Arthropoda</taxon>
        <taxon>Crustacea</taxon>
        <taxon>Branchiopoda</taxon>
        <taxon>Diplostraca</taxon>
        <taxon>Cladocera</taxon>
        <taxon>Anomopoda</taxon>
        <taxon>Daphniidae</taxon>
        <taxon>Daphnia</taxon>
        <taxon>Daphnia similis group</taxon>
    </lineage>
</organism>
<gene>
    <name evidence="3" type="ORF">GHT06_020570</name>
</gene>
<dbReference type="InterPro" id="IPR051724">
    <property type="entry name" value="Actin_motor_Myosin"/>
</dbReference>
<keyword evidence="1" id="KW-0518">Myosin</keyword>
<dbReference type="EMBL" id="WJBH02000009">
    <property type="protein sequence ID" value="KAI9552693.1"/>
    <property type="molecule type" value="Genomic_DNA"/>
</dbReference>
<evidence type="ECO:0000313" key="3">
    <source>
        <dbReference type="EMBL" id="KAI9552693.1"/>
    </source>
</evidence>
<dbReference type="Proteomes" id="UP000820818">
    <property type="component" value="Linkage Group LG9"/>
</dbReference>
<keyword evidence="1" id="KW-0009">Actin-binding</keyword>
<dbReference type="PANTHER" id="PTHR46049:SF5">
    <property type="entry name" value="PLECKSTRIN HOMOLOGY DOMAIN-CONTAINING FAMILY H MEMBER 3"/>
    <property type="match status" value="1"/>
</dbReference>
<dbReference type="GO" id="GO:0003774">
    <property type="term" value="F:cytoskeletal motor activity"/>
    <property type="evidence" value="ECO:0007669"/>
    <property type="project" value="InterPro"/>
</dbReference>
<comment type="similarity">
    <text evidence="1">Belongs to the TRAFAC class myosin-kinesin ATPase superfamily. Myosin family.</text>
</comment>
<feature type="domain" description="Myosin motor" evidence="2">
    <location>
        <begin position="1"/>
        <end position="100"/>
    </location>
</feature>
<evidence type="ECO:0000256" key="1">
    <source>
        <dbReference type="PROSITE-ProRule" id="PRU00782"/>
    </source>
</evidence>
<reference evidence="3 4" key="1">
    <citation type="submission" date="2022-05" db="EMBL/GenBank/DDBJ databases">
        <title>A multi-omics perspective on studying reproductive biology in Daphnia sinensis.</title>
        <authorList>
            <person name="Jia J."/>
        </authorList>
    </citation>
    <scope>NUCLEOTIDE SEQUENCE [LARGE SCALE GENOMIC DNA]</scope>
    <source>
        <strain evidence="3 4">WSL</strain>
    </source>
</reference>
<dbReference type="InterPro" id="IPR001609">
    <property type="entry name" value="Myosin_head_motor_dom-like"/>
</dbReference>
<comment type="caution">
    <text evidence="3">The sequence shown here is derived from an EMBL/GenBank/DDBJ whole genome shotgun (WGS) entry which is preliminary data.</text>
</comment>
<dbReference type="Gene3D" id="6.20.240.20">
    <property type="match status" value="1"/>
</dbReference>
<proteinExistence type="inferred from homology"/>
<evidence type="ECO:0000313" key="4">
    <source>
        <dbReference type="Proteomes" id="UP000820818"/>
    </source>
</evidence>
<dbReference type="Pfam" id="PF00063">
    <property type="entry name" value="Myosin_head"/>
    <property type="match status" value="1"/>
</dbReference>
<dbReference type="InterPro" id="IPR027417">
    <property type="entry name" value="P-loop_NTPase"/>
</dbReference>
<dbReference type="GO" id="GO:0003779">
    <property type="term" value="F:actin binding"/>
    <property type="evidence" value="ECO:0007669"/>
    <property type="project" value="UniProtKB-KW"/>
</dbReference>
<keyword evidence="1" id="KW-0505">Motor protein</keyword>
<comment type="caution">
    <text evidence="1">Lacks conserved residue(s) required for the propagation of feature annotation.</text>
</comment>
<dbReference type="InterPro" id="IPR000048">
    <property type="entry name" value="IQ_motif_EF-hand-BS"/>
</dbReference>
<name>A0AAD5L7Y8_9CRUS</name>
<dbReference type="GO" id="GO:0005524">
    <property type="term" value="F:ATP binding"/>
    <property type="evidence" value="ECO:0007669"/>
    <property type="project" value="InterPro"/>
</dbReference>
<dbReference type="PROSITE" id="PS51456">
    <property type="entry name" value="MYOSIN_MOTOR"/>
    <property type="match status" value="1"/>
</dbReference>
<dbReference type="PROSITE" id="PS50096">
    <property type="entry name" value="IQ"/>
    <property type="match status" value="2"/>
</dbReference>
<dbReference type="SUPFAM" id="SSF52540">
    <property type="entry name" value="P-loop containing nucleoside triphosphate hydrolases"/>
    <property type="match status" value="1"/>
</dbReference>
<sequence>MSFDLPVMLEQLCYTGMLETIRIHKTGYPARMKSNQFIERYRCLLTRWERRNLARSQNPTGPDFCRIMLDRHAQGDQFQLSNSKVFMREAVEQQIERKRFDQMRNAAIKIQRAVRTHQLRKDFLIQRRSAVVIQAWVRRYQARKRFNTIRRGVVLAQAQFRATRQR</sequence>
<accession>A0AAD5L7Y8</accession>